<evidence type="ECO:0000259" key="1">
    <source>
        <dbReference type="Pfam" id="PF01636"/>
    </source>
</evidence>
<evidence type="ECO:0000313" key="3">
    <source>
        <dbReference type="Proteomes" id="UP000726105"/>
    </source>
</evidence>
<gene>
    <name evidence="2" type="ORF">IPI13_08655</name>
</gene>
<dbReference type="SUPFAM" id="SSF56112">
    <property type="entry name" value="Protein kinase-like (PK-like)"/>
    <property type="match status" value="1"/>
</dbReference>
<dbReference type="InterPro" id="IPR002575">
    <property type="entry name" value="Aminoglycoside_PTrfase"/>
</dbReference>
<dbReference type="Pfam" id="PF01636">
    <property type="entry name" value="APH"/>
    <property type="match status" value="1"/>
</dbReference>
<reference evidence="2 3" key="1">
    <citation type="submission" date="2020-10" db="EMBL/GenBank/DDBJ databases">
        <title>Connecting structure to function with the recovery of over 1000 high-quality activated sludge metagenome-assembled genomes encoding full-length rRNA genes using long-read sequencing.</title>
        <authorList>
            <person name="Singleton C.M."/>
            <person name="Petriglieri F."/>
            <person name="Kristensen J.M."/>
            <person name="Kirkegaard R.H."/>
            <person name="Michaelsen T.Y."/>
            <person name="Andersen M.H."/>
            <person name="Karst S.M."/>
            <person name="Dueholm M.S."/>
            <person name="Nielsen P.H."/>
            <person name="Albertsen M."/>
        </authorList>
    </citation>
    <scope>NUCLEOTIDE SEQUENCE [LARGE SCALE GENOMIC DNA]</scope>
    <source>
        <strain evidence="2">Ega_18-Q3-R5-49_MAXAC.001</strain>
    </source>
</reference>
<accession>A0A935IUY7</accession>
<dbReference type="InterPro" id="IPR011009">
    <property type="entry name" value="Kinase-like_dom_sf"/>
</dbReference>
<proteinExistence type="predicted"/>
<comment type="caution">
    <text evidence="2">The sequence shown here is derived from an EMBL/GenBank/DDBJ whole genome shotgun (WGS) entry which is preliminary data.</text>
</comment>
<dbReference type="Gene3D" id="3.90.1200.10">
    <property type="match status" value="1"/>
</dbReference>
<dbReference type="AlphaFoldDB" id="A0A935IUY7"/>
<sequence length="339" mass="34458">MTSAPGLFAAAIARGLVSSGEVLTGRVSVTDQSRSNVVRRIDLDGRPVAFVKSRGAAATLDGDDPIGAEVRVLTALAGVAVVPPLIGGPDTDLWTGAVDGIPLYAVHGTAAHLVAVVRAWGSAVAGLHQAVGVDTLVAQGVPMVARPWVLDPDRLPTSMGEPAVGSPLAVLLDAARSAPVRAIASEVAAGWTADALLHGDLGAANVIVEDSAAPLVRFVDLEGAGLGPPEWDLACALDTLGGLVRQWGCPDVVPAFVAGYRAGGGRGSVDPAHLAIRALVSGWQGAAGLLVRGDLAGAGAEARIHLERSRHWMVVWQRGIARSAEPAVGAPETRERGAA</sequence>
<feature type="domain" description="Aminoglycoside phosphotransferase" evidence="1">
    <location>
        <begin position="61"/>
        <end position="265"/>
    </location>
</feature>
<dbReference type="Proteomes" id="UP000726105">
    <property type="component" value="Unassembled WGS sequence"/>
</dbReference>
<organism evidence="2 3">
    <name type="scientific">Candidatus Phosphoribacter hodrii</name>
    <dbReference type="NCBI Taxonomy" id="2953743"/>
    <lineage>
        <taxon>Bacteria</taxon>
        <taxon>Bacillati</taxon>
        <taxon>Actinomycetota</taxon>
        <taxon>Actinomycetes</taxon>
        <taxon>Micrococcales</taxon>
        <taxon>Dermatophilaceae</taxon>
        <taxon>Candidatus Phosphoribacter</taxon>
    </lineage>
</organism>
<dbReference type="EMBL" id="JADJIB010000003">
    <property type="protein sequence ID" value="MBK7273228.1"/>
    <property type="molecule type" value="Genomic_DNA"/>
</dbReference>
<protein>
    <submittedName>
        <fullName evidence="2">Phosphotransferase</fullName>
    </submittedName>
</protein>
<evidence type="ECO:0000313" key="2">
    <source>
        <dbReference type="EMBL" id="MBK7273228.1"/>
    </source>
</evidence>
<name>A0A935IUY7_9MICO</name>